<evidence type="ECO:0000313" key="1">
    <source>
        <dbReference type="EMBL" id="EEY56392.1"/>
    </source>
</evidence>
<dbReference type="EMBL" id="DS028134">
    <property type="protein sequence ID" value="EEY56392.1"/>
    <property type="molecule type" value="Genomic_DNA"/>
</dbReference>
<dbReference type="AlphaFoldDB" id="D0NDU7"/>
<gene>
    <name evidence="1" type="ORF">PITG_09918</name>
</gene>
<name>D0NDU7_PHYIT</name>
<accession>D0NDU7</accession>
<dbReference type="Proteomes" id="UP000006643">
    <property type="component" value="Unassembled WGS sequence"/>
</dbReference>
<dbReference type="InParanoid" id="D0NDU7"/>
<dbReference type="HOGENOM" id="CLU_148998_0_0_1"/>
<proteinExistence type="predicted"/>
<reference evidence="2" key="1">
    <citation type="journal article" date="2009" name="Nature">
        <title>Genome sequence and analysis of the Irish potato famine pathogen Phytophthora infestans.</title>
        <authorList>
            <consortium name="The Broad Institute Genome Sequencing Platform"/>
            <person name="Haas B.J."/>
            <person name="Kamoun S."/>
            <person name="Zody M.C."/>
            <person name="Jiang R.H."/>
            <person name="Handsaker R.E."/>
            <person name="Cano L.M."/>
            <person name="Grabherr M."/>
            <person name="Kodira C.D."/>
            <person name="Raffaele S."/>
            <person name="Torto-Alalibo T."/>
            <person name="Bozkurt T.O."/>
            <person name="Ah-Fong A.M."/>
            <person name="Alvarado L."/>
            <person name="Anderson V.L."/>
            <person name="Armstrong M.R."/>
            <person name="Avrova A."/>
            <person name="Baxter L."/>
            <person name="Beynon J."/>
            <person name="Boevink P.C."/>
            <person name="Bollmann S.R."/>
            <person name="Bos J.I."/>
            <person name="Bulone V."/>
            <person name="Cai G."/>
            <person name="Cakir C."/>
            <person name="Carrington J.C."/>
            <person name="Chawner M."/>
            <person name="Conti L."/>
            <person name="Costanzo S."/>
            <person name="Ewan R."/>
            <person name="Fahlgren N."/>
            <person name="Fischbach M.A."/>
            <person name="Fugelstad J."/>
            <person name="Gilroy E.M."/>
            <person name="Gnerre S."/>
            <person name="Green P.J."/>
            <person name="Grenville-Briggs L.J."/>
            <person name="Griffith J."/>
            <person name="Grunwald N.J."/>
            <person name="Horn K."/>
            <person name="Horner N.R."/>
            <person name="Hu C.H."/>
            <person name="Huitema E."/>
            <person name="Jeong D.H."/>
            <person name="Jones A.M."/>
            <person name="Jones J.D."/>
            <person name="Jones R.W."/>
            <person name="Karlsson E.K."/>
            <person name="Kunjeti S.G."/>
            <person name="Lamour K."/>
            <person name="Liu Z."/>
            <person name="Ma L."/>
            <person name="Maclean D."/>
            <person name="Chibucos M.C."/>
            <person name="McDonald H."/>
            <person name="McWalters J."/>
            <person name="Meijer H.J."/>
            <person name="Morgan W."/>
            <person name="Morris P.F."/>
            <person name="Munro C.A."/>
            <person name="O'Neill K."/>
            <person name="Ospina-Giraldo M."/>
            <person name="Pinzon A."/>
            <person name="Pritchard L."/>
            <person name="Ramsahoye B."/>
            <person name="Ren Q."/>
            <person name="Restrepo S."/>
            <person name="Roy S."/>
            <person name="Sadanandom A."/>
            <person name="Savidor A."/>
            <person name="Schornack S."/>
            <person name="Schwartz D.C."/>
            <person name="Schumann U.D."/>
            <person name="Schwessinger B."/>
            <person name="Seyer L."/>
            <person name="Sharpe T."/>
            <person name="Silvar C."/>
            <person name="Song J."/>
            <person name="Studholme D.J."/>
            <person name="Sykes S."/>
            <person name="Thines M."/>
            <person name="van de Vondervoort P.J."/>
            <person name="Phuntumart V."/>
            <person name="Wawra S."/>
            <person name="Weide R."/>
            <person name="Win J."/>
            <person name="Young C."/>
            <person name="Zhou S."/>
            <person name="Fry W."/>
            <person name="Meyers B.C."/>
            <person name="van West P."/>
            <person name="Ristaino J."/>
            <person name="Govers F."/>
            <person name="Birch P.R."/>
            <person name="Whisson S.C."/>
            <person name="Judelson H.S."/>
            <person name="Nusbaum C."/>
        </authorList>
    </citation>
    <scope>NUCLEOTIDE SEQUENCE [LARGE SCALE GENOMIC DNA]</scope>
    <source>
        <strain evidence="2">T30-4</strain>
    </source>
</reference>
<evidence type="ECO:0000313" key="2">
    <source>
        <dbReference type="Proteomes" id="UP000006643"/>
    </source>
</evidence>
<dbReference type="OrthoDB" id="102509at2759"/>
<protein>
    <submittedName>
        <fullName evidence="1">Uncharacterized protein</fullName>
    </submittedName>
</protein>
<dbReference type="RefSeq" id="XP_002902466.1">
    <property type="nucleotide sequence ID" value="XM_002902420.1"/>
</dbReference>
<keyword evidence="2" id="KW-1185">Reference proteome</keyword>
<dbReference type="VEuPathDB" id="FungiDB:PITG_09918"/>
<dbReference type="KEGG" id="pif:PITG_09918"/>
<organism evidence="1 2">
    <name type="scientific">Phytophthora infestans (strain T30-4)</name>
    <name type="common">Potato late blight agent</name>
    <dbReference type="NCBI Taxonomy" id="403677"/>
    <lineage>
        <taxon>Eukaryota</taxon>
        <taxon>Sar</taxon>
        <taxon>Stramenopiles</taxon>
        <taxon>Oomycota</taxon>
        <taxon>Peronosporomycetes</taxon>
        <taxon>Peronosporales</taxon>
        <taxon>Peronosporaceae</taxon>
        <taxon>Phytophthora</taxon>
    </lineage>
</organism>
<sequence length="112" mass="12707">MNEVEICLQPPAWYLPEDCGYMLELDKDGNELERFAAARLHNCNIQVNSLDDECKIISTYTYSAVDASRTVCIARLGSYFALKNAYSLHRNTTSTGLSILIVHLGDWYAVRR</sequence>
<dbReference type="GeneID" id="9474691"/>